<protein>
    <submittedName>
        <fullName evidence="9">ABC transporter permease</fullName>
    </submittedName>
</protein>
<evidence type="ECO:0000259" key="8">
    <source>
        <dbReference type="PROSITE" id="PS50928"/>
    </source>
</evidence>
<dbReference type="Proteomes" id="UP001596074">
    <property type="component" value="Unassembled WGS sequence"/>
</dbReference>
<feature type="transmembrane region" description="Helical" evidence="7">
    <location>
        <begin position="35"/>
        <end position="56"/>
    </location>
</feature>
<dbReference type="InterPro" id="IPR000515">
    <property type="entry name" value="MetI-like"/>
</dbReference>
<dbReference type="PANTHER" id="PTHR43386:SF25">
    <property type="entry name" value="PEPTIDE ABC TRANSPORTER PERMEASE PROTEIN"/>
    <property type="match status" value="1"/>
</dbReference>
<feature type="transmembrane region" description="Helical" evidence="7">
    <location>
        <begin position="161"/>
        <end position="179"/>
    </location>
</feature>
<evidence type="ECO:0000256" key="5">
    <source>
        <dbReference type="ARBA" id="ARBA00022989"/>
    </source>
</evidence>
<organism evidence="9 10">
    <name type="scientific">Actinomadura rugatobispora</name>
    <dbReference type="NCBI Taxonomy" id="1994"/>
    <lineage>
        <taxon>Bacteria</taxon>
        <taxon>Bacillati</taxon>
        <taxon>Actinomycetota</taxon>
        <taxon>Actinomycetes</taxon>
        <taxon>Streptosporangiales</taxon>
        <taxon>Thermomonosporaceae</taxon>
        <taxon>Actinomadura</taxon>
    </lineage>
</organism>
<dbReference type="SUPFAM" id="SSF161098">
    <property type="entry name" value="MetI-like"/>
    <property type="match status" value="1"/>
</dbReference>
<dbReference type="InterPro" id="IPR050366">
    <property type="entry name" value="BP-dependent_transpt_permease"/>
</dbReference>
<keyword evidence="6 7" id="KW-0472">Membrane</keyword>
<keyword evidence="2 7" id="KW-0813">Transport</keyword>
<evidence type="ECO:0000313" key="10">
    <source>
        <dbReference type="Proteomes" id="UP001596074"/>
    </source>
</evidence>
<comment type="similarity">
    <text evidence="7">Belongs to the binding-protein-dependent transport system permease family.</text>
</comment>
<evidence type="ECO:0000313" key="9">
    <source>
        <dbReference type="EMBL" id="MFC5744490.1"/>
    </source>
</evidence>
<name>A0ABW0ZMI4_9ACTN</name>
<evidence type="ECO:0000256" key="6">
    <source>
        <dbReference type="ARBA" id="ARBA00023136"/>
    </source>
</evidence>
<evidence type="ECO:0000256" key="1">
    <source>
        <dbReference type="ARBA" id="ARBA00004651"/>
    </source>
</evidence>
<feature type="domain" description="ABC transmembrane type-1" evidence="8">
    <location>
        <begin position="96"/>
        <end position="286"/>
    </location>
</feature>
<dbReference type="PANTHER" id="PTHR43386">
    <property type="entry name" value="OLIGOPEPTIDE TRANSPORT SYSTEM PERMEASE PROTEIN APPC"/>
    <property type="match status" value="1"/>
</dbReference>
<dbReference type="InterPro" id="IPR025966">
    <property type="entry name" value="OppC_N"/>
</dbReference>
<gene>
    <name evidence="9" type="ORF">ACFPZN_02560</name>
</gene>
<feature type="transmembrane region" description="Helical" evidence="7">
    <location>
        <begin position="263"/>
        <end position="285"/>
    </location>
</feature>
<dbReference type="PROSITE" id="PS50928">
    <property type="entry name" value="ABC_TM1"/>
    <property type="match status" value="1"/>
</dbReference>
<keyword evidence="4 7" id="KW-0812">Transmembrane</keyword>
<dbReference type="Gene3D" id="1.10.3720.10">
    <property type="entry name" value="MetI-like"/>
    <property type="match status" value="1"/>
</dbReference>
<dbReference type="Pfam" id="PF12911">
    <property type="entry name" value="OppC_N"/>
    <property type="match status" value="1"/>
</dbReference>
<keyword evidence="5 7" id="KW-1133">Transmembrane helix</keyword>
<dbReference type="Pfam" id="PF00528">
    <property type="entry name" value="BPD_transp_1"/>
    <property type="match status" value="1"/>
</dbReference>
<proteinExistence type="inferred from homology"/>
<feature type="transmembrane region" description="Helical" evidence="7">
    <location>
        <begin position="99"/>
        <end position="123"/>
    </location>
</feature>
<dbReference type="CDD" id="cd06261">
    <property type="entry name" value="TM_PBP2"/>
    <property type="match status" value="1"/>
</dbReference>
<evidence type="ECO:0000256" key="4">
    <source>
        <dbReference type="ARBA" id="ARBA00022692"/>
    </source>
</evidence>
<evidence type="ECO:0000256" key="2">
    <source>
        <dbReference type="ARBA" id="ARBA00022448"/>
    </source>
</evidence>
<keyword evidence="3" id="KW-1003">Cell membrane</keyword>
<comment type="subcellular location">
    <subcellularLocation>
        <location evidence="1 7">Cell membrane</location>
        <topology evidence="1 7">Multi-pass membrane protein</topology>
    </subcellularLocation>
</comment>
<sequence>MSTSTPAAVIADVIGPTPPRLRRSALARLVRNREAVLGLTVLAVVVAVSVLAPWLAPHDPNAGDAGNVLAPTGSPGHPLGTDEQGRDVLSRVLHGGRGALVVAVGSVAVALVAGTAIGLFAAFAGRRTSGLLMRAVDLMFAFPVILVALSLAAIIRPGPWVLVGTVIFAAVPYITRIVFAEAKVEREKDYVEAARSLGASEASILWTEVLPNLVSSVVIYGTSLVGVNIVFTASLSALGLGVQPPDPDWGRMISEGAKVLVNGSPGVATFPAVAILLVSLAFNWLGDGLRDVLDP</sequence>
<dbReference type="EMBL" id="JBHSON010000003">
    <property type="protein sequence ID" value="MFC5744490.1"/>
    <property type="molecule type" value="Genomic_DNA"/>
</dbReference>
<evidence type="ECO:0000256" key="3">
    <source>
        <dbReference type="ARBA" id="ARBA00022475"/>
    </source>
</evidence>
<dbReference type="InterPro" id="IPR035906">
    <property type="entry name" value="MetI-like_sf"/>
</dbReference>
<comment type="caution">
    <text evidence="9">The sequence shown here is derived from an EMBL/GenBank/DDBJ whole genome shotgun (WGS) entry which is preliminary data.</text>
</comment>
<dbReference type="RefSeq" id="WP_378279704.1">
    <property type="nucleotide sequence ID" value="NZ_JBHSON010000003.1"/>
</dbReference>
<keyword evidence="10" id="KW-1185">Reference proteome</keyword>
<reference evidence="10" key="1">
    <citation type="journal article" date="2019" name="Int. J. Syst. Evol. Microbiol.">
        <title>The Global Catalogue of Microorganisms (GCM) 10K type strain sequencing project: providing services to taxonomists for standard genome sequencing and annotation.</title>
        <authorList>
            <consortium name="The Broad Institute Genomics Platform"/>
            <consortium name="The Broad Institute Genome Sequencing Center for Infectious Disease"/>
            <person name="Wu L."/>
            <person name="Ma J."/>
        </authorList>
    </citation>
    <scope>NUCLEOTIDE SEQUENCE [LARGE SCALE GENOMIC DNA]</scope>
    <source>
        <strain evidence="10">KCTC 42087</strain>
    </source>
</reference>
<evidence type="ECO:0000256" key="7">
    <source>
        <dbReference type="RuleBase" id="RU363032"/>
    </source>
</evidence>
<feature type="transmembrane region" description="Helical" evidence="7">
    <location>
        <begin position="135"/>
        <end position="155"/>
    </location>
</feature>
<accession>A0ABW0ZMI4</accession>